<dbReference type="InterPro" id="IPR050900">
    <property type="entry name" value="Transposase_IS3/IS150/IS904"/>
</dbReference>
<gene>
    <name evidence="3" type="ordered locus">Ppro_1841</name>
</gene>
<dbReference type="InterPro" id="IPR012337">
    <property type="entry name" value="RNaseH-like_sf"/>
</dbReference>
<dbReference type="EMBL" id="CP000482">
    <property type="protein sequence ID" value="ABK99453.1"/>
    <property type="molecule type" value="Genomic_DNA"/>
</dbReference>
<dbReference type="PANTHER" id="PTHR46889">
    <property type="entry name" value="TRANSPOSASE INSF FOR INSERTION SEQUENCE IS3B-RELATED"/>
    <property type="match status" value="1"/>
</dbReference>
<dbReference type="PANTHER" id="PTHR46889:SF4">
    <property type="entry name" value="TRANSPOSASE INSO FOR INSERTION SEQUENCE ELEMENT IS911B-RELATED"/>
    <property type="match status" value="1"/>
</dbReference>
<dbReference type="PROSITE" id="PS50994">
    <property type="entry name" value="INTEGRASE"/>
    <property type="match status" value="1"/>
</dbReference>
<dbReference type="GO" id="GO:0003676">
    <property type="term" value="F:nucleic acid binding"/>
    <property type="evidence" value="ECO:0007669"/>
    <property type="project" value="InterPro"/>
</dbReference>
<evidence type="ECO:0000259" key="2">
    <source>
        <dbReference type="PROSITE" id="PS50994"/>
    </source>
</evidence>
<sequence length="301" mass="35185">MSVAKSKFYAWIERYGKANEHNAPIPRDFWLEEWEREAIIQFAVDNPLEGYRRLTFMMLDRDIVAVSPSSTWRVLSKAGLLQKWNKKKSLKGTGFVQPLKPHEHWHVDVSYINICGTFYYLCSLLDGCSRYIVHWEIREQMTEKDVEIIMQRAKEKFPNARPRVISDNGPQFIAKDFKEFIRVSGMTHVKTAPFYPQSNGKLERFHGTIKDECIRPGVPLSLDDARRMTEKYIEHYNNVKLHSAIGYIAPADKLAGRDREIFKERDRKLEEARELRKQKRQQAFSKINHSGKADLPLDQAA</sequence>
<dbReference type="SUPFAM" id="SSF53098">
    <property type="entry name" value="Ribonuclease H-like"/>
    <property type="match status" value="1"/>
</dbReference>
<dbReference type="InterPro" id="IPR036397">
    <property type="entry name" value="RNaseH_sf"/>
</dbReference>
<protein>
    <submittedName>
        <fullName evidence="3">Integrase, catalytic region</fullName>
    </submittedName>
</protein>
<proteinExistence type="predicted"/>
<dbReference type="InterPro" id="IPR001584">
    <property type="entry name" value="Integrase_cat-core"/>
</dbReference>
<feature type="region of interest" description="Disordered" evidence="1">
    <location>
        <begin position="272"/>
        <end position="301"/>
    </location>
</feature>
<dbReference type="InterPro" id="IPR048020">
    <property type="entry name" value="Transpos_IS3"/>
</dbReference>
<feature type="domain" description="Integrase catalytic" evidence="2">
    <location>
        <begin position="97"/>
        <end position="258"/>
    </location>
</feature>
<dbReference type="GO" id="GO:0015074">
    <property type="term" value="P:DNA integration"/>
    <property type="evidence" value="ECO:0007669"/>
    <property type="project" value="InterPro"/>
</dbReference>
<dbReference type="Proteomes" id="UP000006732">
    <property type="component" value="Chromosome"/>
</dbReference>
<organism evidence="3 4">
    <name type="scientific">Pelobacter propionicus (strain DSM 2379 / NBRC 103807 / OttBd1)</name>
    <dbReference type="NCBI Taxonomy" id="338966"/>
    <lineage>
        <taxon>Bacteria</taxon>
        <taxon>Pseudomonadati</taxon>
        <taxon>Thermodesulfobacteriota</taxon>
        <taxon>Desulfuromonadia</taxon>
        <taxon>Desulfuromonadales</taxon>
        <taxon>Desulfuromonadaceae</taxon>
        <taxon>Pelobacter</taxon>
    </lineage>
</organism>
<dbReference type="Gene3D" id="3.30.420.10">
    <property type="entry name" value="Ribonuclease H-like superfamily/Ribonuclease H"/>
    <property type="match status" value="1"/>
</dbReference>
<dbReference type="RefSeq" id="WP_011735729.1">
    <property type="nucleotide sequence ID" value="NC_008609.1"/>
</dbReference>
<accession>A1AQ33</accession>
<name>A1AQ33_PELPD</name>
<evidence type="ECO:0000313" key="3">
    <source>
        <dbReference type="EMBL" id="ABK99453.1"/>
    </source>
</evidence>
<evidence type="ECO:0000313" key="4">
    <source>
        <dbReference type="Proteomes" id="UP000006732"/>
    </source>
</evidence>
<dbReference type="eggNOG" id="COG2801">
    <property type="taxonomic scope" value="Bacteria"/>
</dbReference>
<keyword evidence="4" id="KW-1185">Reference proteome</keyword>
<dbReference type="AlphaFoldDB" id="A1AQ33"/>
<dbReference type="Pfam" id="PF00665">
    <property type="entry name" value="rve"/>
    <property type="match status" value="1"/>
</dbReference>
<dbReference type="NCBIfam" id="NF033516">
    <property type="entry name" value="transpos_IS3"/>
    <property type="match status" value="1"/>
</dbReference>
<evidence type="ECO:0000256" key="1">
    <source>
        <dbReference type="SAM" id="MobiDB-lite"/>
    </source>
</evidence>
<dbReference type="KEGG" id="ppd:Ppro_1841"/>
<reference evidence="3 4" key="1">
    <citation type="submission" date="2006-10" db="EMBL/GenBank/DDBJ databases">
        <title>Complete sequence of chromosome of Pelobacter propionicus DSM 2379.</title>
        <authorList>
            <consortium name="US DOE Joint Genome Institute"/>
            <person name="Copeland A."/>
            <person name="Lucas S."/>
            <person name="Lapidus A."/>
            <person name="Barry K."/>
            <person name="Detter J.C."/>
            <person name="Glavina del Rio T."/>
            <person name="Hammon N."/>
            <person name="Israni S."/>
            <person name="Dalin E."/>
            <person name="Tice H."/>
            <person name="Pitluck S."/>
            <person name="Saunders E."/>
            <person name="Brettin T."/>
            <person name="Bruce D."/>
            <person name="Han C."/>
            <person name="Tapia R."/>
            <person name="Schmutz J."/>
            <person name="Larimer F."/>
            <person name="Land M."/>
            <person name="Hauser L."/>
            <person name="Kyrpides N."/>
            <person name="Kim E."/>
            <person name="Lovley D."/>
            <person name="Richardson P."/>
        </authorList>
    </citation>
    <scope>NUCLEOTIDE SEQUENCE [LARGE SCALE GENOMIC DNA]</scope>
    <source>
        <strain evidence="4">DSM 2379 / NBRC 103807 / OttBd1</strain>
    </source>
</reference>
<dbReference type="HOGENOM" id="CLU_027402_10_0_7"/>